<dbReference type="EMBL" id="JAULSN010000007">
    <property type="protein sequence ID" value="KAK3366925.1"/>
    <property type="molecule type" value="Genomic_DNA"/>
</dbReference>
<reference evidence="1" key="2">
    <citation type="submission" date="2023-06" db="EMBL/GenBank/DDBJ databases">
        <authorList>
            <consortium name="Lawrence Berkeley National Laboratory"/>
            <person name="Haridas S."/>
            <person name="Hensen N."/>
            <person name="Bonometti L."/>
            <person name="Westerberg I."/>
            <person name="Brannstrom I.O."/>
            <person name="Guillou S."/>
            <person name="Cros-Aarteil S."/>
            <person name="Calhoun S."/>
            <person name="Kuo A."/>
            <person name="Mondo S."/>
            <person name="Pangilinan J."/>
            <person name="Riley R."/>
            <person name="Labutti K."/>
            <person name="Andreopoulos B."/>
            <person name="Lipzen A."/>
            <person name="Chen C."/>
            <person name="Yanf M."/>
            <person name="Daum C."/>
            <person name="Ng V."/>
            <person name="Clum A."/>
            <person name="Steindorff A."/>
            <person name="Ohm R."/>
            <person name="Martin F."/>
            <person name="Silar P."/>
            <person name="Natvig D."/>
            <person name="Lalanne C."/>
            <person name="Gautier V."/>
            <person name="Ament-Velasquez S.L."/>
            <person name="Kruys A."/>
            <person name="Hutchinson M.I."/>
            <person name="Powell A.J."/>
            <person name="Barry K."/>
            <person name="Miller A.N."/>
            <person name="Grigoriev I.V."/>
            <person name="Debuchy R."/>
            <person name="Gladieux P."/>
            <person name="Thoren M.H."/>
            <person name="Johannesson H."/>
        </authorList>
    </citation>
    <scope>NUCLEOTIDE SEQUENCE</scope>
    <source>
        <strain evidence="1">CBS 958.72</strain>
    </source>
</reference>
<reference evidence="1" key="1">
    <citation type="journal article" date="2023" name="Mol. Phylogenet. Evol.">
        <title>Genome-scale phylogeny and comparative genomics of the fungal order Sordariales.</title>
        <authorList>
            <person name="Hensen N."/>
            <person name="Bonometti L."/>
            <person name="Westerberg I."/>
            <person name="Brannstrom I.O."/>
            <person name="Guillou S."/>
            <person name="Cros-Aarteil S."/>
            <person name="Calhoun S."/>
            <person name="Haridas S."/>
            <person name="Kuo A."/>
            <person name="Mondo S."/>
            <person name="Pangilinan J."/>
            <person name="Riley R."/>
            <person name="LaButti K."/>
            <person name="Andreopoulos B."/>
            <person name="Lipzen A."/>
            <person name="Chen C."/>
            <person name="Yan M."/>
            <person name="Daum C."/>
            <person name="Ng V."/>
            <person name="Clum A."/>
            <person name="Steindorff A."/>
            <person name="Ohm R.A."/>
            <person name="Martin F."/>
            <person name="Silar P."/>
            <person name="Natvig D.O."/>
            <person name="Lalanne C."/>
            <person name="Gautier V."/>
            <person name="Ament-Velasquez S.L."/>
            <person name="Kruys A."/>
            <person name="Hutchinson M.I."/>
            <person name="Powell A.J."/>
            <person name="Barry K."/>
            <person name="Miller A.N."/>
            <person name="Grigoriev I.V."/>
            <person name="Debuchy R."/>
            <person name="Gladieux P."/>
            <person name="Hiltunen Thoren M."/>
            <person name="Johannesson H."/>
        </authorList>
    </citation>
    <scope>NUCLEOTIDE SEQUENCE</scope>
    <source>
        <strain evidence="1">CBS 958.72</strain>
    </source>
</reference>
<evidence type="ECO:0000313" key="2">
    <source>
        <dbReference type="Proteomes" id="UP001287356"/>
    </source>
</evidence>
<name>A0AAE0JZS6_9PEZI</name>
<comment type="caution">
    <text evidence="1">The sequence shown here is derived from an EMBL/GenBank/DDBJ whole genome shotgun (WGS) entry which is preliminary data.</text>
</comment>
<proteinExistence type="predicted"/>
<protein>
    <submittedName>
        <fullName evidence="1">Uncharacterized protein</fullName>
    </submittedName>
</protein>
<sequence length="117" mass="12578">MCTSEHYTDPTCRHTWARIRLPCGPGMGFTTCPSFFGNDGTCVYARRGAKPAPRGPFVVCCEPCPVCDLRGAYDRNVVRVVVCVRRGVRVGAGPGRGDPGVDLTCCVMGKLAPQDVK</sequence>
<dbReference type="AlphaFoldDB" id="A0AAE0JZS6"/>
<organism evidence="1 2">
    <name type="scientific">Lasiosphaeria ovina</name>
    <dbReference type="NCBI Taxonomy" id="92902"/>
    <lineage>
        <taxon>Eukaryota</taxon>
        <taxon>Fungi</taxon>
        <taxon>Dikarya</taxon>
        <taxon>Ascomycota</taxon>
        <taxon>Pezizomycotina</taxon>
        <taxon>Sordariomycetes</taxon>
        <taxon>Sordariomycetidae</taxon>
        <taxon>Sordariales</taxon>
        <taxon>Lasiosphaeriaceae</taxon>
        <taxon>Lasiosphaeria</taxon>
    </lineage>
</organism>
<dbReference type="Proteomes" id="UP001287356">
    <property type="component" value="Unassembled WGS sequence"/>
</dbReference>
<accession>A0AAE0JZS6</accession>
<evidence type="ECO:0000313" key="1">
    <source>
        <dbReference type="EMBL" id="KAK3366925.1"/>
    </source>
</evidence>
<gene>
    <name evidence="1" type="ORF">B0T24DRAFT_682101</name>
</gene>
<keyword evidence="2" id="KW-1185">Reference proteome</keyword>